<feature type="region of interest" description="Disordered" evidence="1">
    <location>
        <begin position="1"/>
        <end position="24"/>
    </location>
</feature>
<evidence type="ECO:0000256" key="1">
    <source>
        <dbReference type="SAM" id="MobiDB-lite"/>
    </source>
</evidence>
<gene>
    <name evidence="2" type="ORF">MYCIT1_LOCUS8709</name>
</gene>
<keyword evidence="3" id="KW-1185">Reference proteome</keyword>
<proteinExistence type="predicted"/>
<accession>A0AAD2H047</accession>
<feature type="region of interest" description="Disordered" evidence="1">
    <location>
        <begin position="44"/>
        <end position="71"/>
    </location>
</feature>
<dbReference type="EMBL" id="CAVNYO010000110">
    <property type="protein sequence ID" value="CAK5266766.1"/>
    <property type="molecule type" value="Genomic_DNA"/>
</dbReference>
<evidence type="ECO:0000313" key="2">
    <source>
        <dbReference type="EMBL" id="CAK5266766.1"/>
    </source>
</evidence>
<protein>
    <submittedName>
        <fullName evidence="2">Uncharacterized protein</fullName>
    </submittedName>
</protein>
<reference evidence="2" key="1">
    <citation type="submission" date="2023-11" db="EMBL/GenBank/DDBJ databases">
        <authorList>
            <person name="De Vega J J."/>
            <person name="De Vega J J."/>
        </authorList>
    </citation>
    <scope>NUCLEOTIDE SEQUENCE</scope>
</reference>
<feature type="compositionally biased region" description="Polar residues" evidence="1">
    <location>
        <begin position="44"/>
        <end position="53"/>
    </location>
</feature>
<dbReference type="Proteomes" id="UP001295794">
    <property type="component" value="Unassembled WGS sequence"/>
</dbReference>
<organism evidence="2 3">
    <name type="scientific">Mycena citricolor</name>
    <dbReference type="NCBI Taxonomy" id="2018698"/>
    <lineage>
        <taxon>Eukaryota</taxon>
        <taxon>Fungi</taxon>
        <taxon>Dikarya</taxon>
        <taxon>Basidiomycota</taxon>
        <taxon>Agaricomycotina</taxon>
        <taxon>Agaricomycetes</taxon>
        <taxon>Agaricomycetidae</taxon>
        <taxon>Agaricales</taxon>
        <taxon>Marasmiineae</taxon>
        <taxon>Mycenaceae</taxon>
        <taxon>Mycena</taxon>
    </lineage>
</organism>
<dbReference type="AlphaFoldDB" id="A0AAD2H047"/>
<sequence length="134" mass="13515">MRCRAYGKASAGVPPPSGLRSSACTTVRTSPTVTAAPAALQDRTSILARTSPVSRRRNRTVVGGEQAGASSSAWCGPRVPRNVLEGSDMSRCSVAKCGLAVASWSLLSLTSSSTSGSGIGSEMSGVGGVDAIGW</sequence>
<evidence type="ECO:0000313" key="3">
    <source>
        <dbReference type="Proteomes" id="UP001295794"/>
    </source>
</evidence>
<name>A0AAD2H047_9AGAR</name>
<comment type="caution">
    <text evidence="2">The sequence shown here is derived from an EMBL/GenBank/DDBJ whole genome shotgun (WGS) entry which is preliminary data.</text>
</comment>